<keyword evidence="1" id="KW-0472">Membrane</keyword>
<reference evidence="2 3" key="1">
    <citation type="journal article" date="2019" name="Int. J. Syst. Evol. Microbiol.">
        <title>The Global Catalogue of Microorganisms (GCM) 10K type strain sequencing project: providing services to taxonomists for standard genome sequencing and annotation.</title>
        <authorList>
            <consortium name="The Broad Institute Genomics Platform"/>
            <consortium name="The Broad Institute Genome Sequencing Center for Infectious Disease"/>
            <person name="Wu L."/>
            <person name="Ma J."/>
        </authorList>
    </citation>
    <scope>NUCLEOTIDE SEQUENCE [LARGE SCALE GENOMIC DNA]</scope>
    <source>
        <strain evidence="2 3">JCM 14736</strain>
    </source>
</reference>
<organism evidence="2 3">
    <name type="scientific">Leucobacter iarius</name>
    <dbReference type="NCBI Taxonomy" id="333963"/>
    <lineage>
        <taxon>Bacteria</taxon>
        <taxon>Bacillati</taxon>
        <taxon>Actinomycetota</taxon>
        <taxon>Actinomycetes</taxon>
        <taxon>Micrococcales</taxon>
        <taxon>Microbacteriaceae</taxon>
        <taxon>Leucobacter</taxon>
    </lineage>
</organism>
<keyword evidence="1" id="KW-0812">Transmembrane</keyword>
<evidence type="ECO:0000313" key="3">
    <source>
        <dbReference type="Proteomes" id="UP001500851"/>
    </source>
</evidence>
<dbReference type="Pfam" id="PF08570">
    <property type="entry name" value="DUF1761"/>
    <property type="match status" value="1"/>
</dbReference>
<dbReference type="RefSeq" id="WP_344033381.1">
    <property type="nucleotide sequence ID" value="NZ_BAAAOB010000005.1"/>
</dbReference>
<proteinExistence type="predicted"/>
<evidence type="ECO:0000313" key="2">
    <source>
        <dbReference type="EMBL" id="GAA1798216.1"/>
    </source>
</evidence>
<dbReference type="InterPro" id="IPR013879">
    <property type="entry name" value="DUF1761"/>
</dbReference>
<feature type="transmembrane region" description="Helical" evidence="1">
    <location>
        <begin position="6"/>
        <end position="26"/>
    </location>
</feature>
<feature type="transmembrane region" description="Helical" evidence="1">
    <location>
        <begin position="136"/>
        <end position="158"/>
    </location>
</feature>
<keyword evidence="1" id="KW-1133">Transmembrane helix</keyword>
<evidence type="ECO:0008006" key="4">
    <source>
        <dbReference type="Google" id="ProtNLM"/>
    </source>
</evidence>
<accession>A0ABN2LTE1</accession>
<protein>
    <recommendedName>
        <fullName evidence="4">DUF1761 domain-containing protein</fullName>
    </recommendedName>
</protein>
<evidence type="ECO:0000256" key="1">
    <source>
        <dbReference type="SAM" id="Phobius"/>
    </source>
</evidence>
<feature type="transmembrane region" description="Helical" evidence="1">
    <location>
        <begin position="47"/>
        <end position="72"/>
    </location>
</feature>
<name>A0ABN2LTE1_9MICO</name>
<comment type="caution">
    <text evidence="2">The sequence shown here is derived from an EMBL/GenBank/DDBJ whole genome shotgun (WGS) entry which is preliminary data.</text>
</comment>
<feature type="transmembrane region" description="Helical" evidence="1">
    <location>
        <begin position="101"/>
        <end position="124"/>
    </location>
</feature>
<dbReference type="Proteomes" id="UP001500851">
    <property type="component" value="Unassembled WGS sequence"/>
</dbReference>
<keyword evidence="3" id="KW-1185">Reference proteome</keyword>
<sequence>MIPAINYWAVIAATLSTMVVGAVWYSKGVMGTRWMKLTGVQPEGKPAIAIVLPLLVTLVVSFITSWALAWVVGMITIPGPAGAEVNSAEIVATFTGPIDRFAFFGTALVAGIILWAGFTAARFITHDAFEGRPVKLTVLNVVHELVTIVVLSIVIGVWPPALA</sequence>
<dbReference type="EMBL" id="BAAAOB010000005">
    <property type="protein sequence ID" value="GAA1798216.1"/>
    <property type="molecule type" value="Genomic_DNA"/>
</dbReference>
<gene>
    <name evidence="2" type="ORF">GCM10009768_29100</name>
</gene>